<feature type="domain" description="Citrate transporter-like" evidence="8">
    <location>
        <begin position="46"/>
        <end position="333"/>
    </location>
</feature>
<evidence type="ECO:0000256" key="5">
    <source>
        <dbReference type="ARBA" id="ARBA00022989"/>
    </source>
</evidence>
<dbReference type="GO" id="GO:0005886">
    <property type="term" value="C:plasma membrane"/>
    <property type="evidence" value="ECO:0007669"/>
    <property type="project" value="UniProtKB-SubCell"/>
</dbReference>
<gene>
    <name evidence="9" type="ORF">CLOSTASPAR_02931</name>
</gene>
<dbReference type="Proteomes" id="UP000004756">
    <property type="component" value="Unassembled WGS sequence"/>
</dbReference>
<keyword evidence="4 7" id="KW-0812">Transmembrane</keyword>
<comment type="subcellular location">
    <subcellularLocation>
        <location evidence="1">Cell membrane</location>
        <topology evidence="1">Multi-pass membrane protein</topology>
    </subcellularLocation>
</comment>
<evidence type="ECO:0000313" key="9">
    <source>
        <dbReference type="EMBL" id="EEG55006.1"/>
    </source>
</evidence>
<evidence type="ECO:0000256" key="2">
    <source>
        <dbReference type="ARBA" id="ARBA00022448"/>
    </source>
</evidence>
<keyword evidence="2" id="KW-0813">Transport</keyword>
<name>C0D0Z4_9FIRM</name>
<dbReference type="HOGENOM" id="CLU_063025_0_0_9"/>
<feature type="transmembrane region" description="Helical" evidence="7">
    <location>
        <begin position="377"/>
        <end position="397"/>
    </location>
</feature>
<feature type="transmembrane region" description="Helical" evidence="7">
    <location>
        <begin position="111"/>
        <end position="139"/>
    </location>
</feature>
<proteinExistence type="predicted"/>
<evidence type="ECO:0000313" key="10">
    <source>
        <dbReference type="Proteomes" id="UP000004756"/>
    </source>
</evidence>
<reference evidence="9 10" key="1">
    <citation type="submission" date="2009-01" db="EMBL/GenBank/DDBJ databases">
        <authorList>
            <person name="Fulton L."/>
            <person name="Clifton S."/>
            <person name="Fulton B."/>
            <person name="Xu J."/>
            <person name="Minx P."/>
            <person name="Pepin K.H."/>
            <person name="Johnson M."/>
            <person name="Bhonagiri V."/>
            <person name="Nash W.E."/>
            <person name="Mardis E.R."/>
            <person name="Wilson R.K."/>
        </authorList>
    </citation>
    <scope>NUCLEOTIDE SEQUENCE [LARGE SCALE GENOMIC DNA]</scope>
    <source>
        <strain evidence="9 10">DSM 15981</strain>
    </source>
</reference>
<keyword evidence="6 7" id="KW-0472">Membrane</keyword>
<dbReference type="EMBL" id="ACCJ01000195">
    <property type="protein sequence ID" value="EEG55006.1"/>
    <property type="molecule type" value="Genomic_DNA"/>
</dbReference>
<feature type="transmembrane region" description="Helical" evidence="7">
    <location>
        <begin position="38"/>
        <end position="59"/>
    </location>
</feature>
<evidence type="ECO:0000256" key="4">
    <source>
        <dbReference type="ARBA" id="ARBA00022692"/>
    </source>
</evidence>
<feature type="transmembrane region" description="Helical" evidence="7">
    <location>
        <begin position="343"/>
        <end position="365"/>
    </location>
</feature>
<feature type="transmembrane region" description="Helical" evidence="7">
    <location>
        <begin position="71"/>
        <end position="90"/>
    </location>
</feature>
<comment type="caution">
    <text evidence="9">The sequence shown here is derived from an EMBL/GenBank/DDBJ whole genome shotgun (WGS) entry which is preliminary data.</text>
</comment>
<evidence type="ECO:0000256" key="6">
    <source>
        <dbReference type="ARBA" id="ARBA00023136"/>
    </source>
</evidence>
<accession>C0D0Z4</accession>
<dbReference type="PANTHER" id="PTHR43302">
    <property type="entry name" value="TRANSPORTER ARSB-RELATED"/>
    <property type="match status" value="1"/>
</dbReference>
<dbReference type="InterPro" id="IPR004680">
    <property type="entry name" value="Cit_transptr-like_dom"/>
</dbReference>
<evidence type="ECO:0000256" key="7">
    <source>
        <dbReference type="SAM" id="Phobius"/>
    </source>
</evidence>
<reference evidence="9 10" key="2">
    <citation type="submission" date="2009-02" db="EMBL/GenBank/DDBJ databases">
        <title>Draft genome sequence of Clostridium asparagiforme (DSM 15981).</title>
        <authorList>
            <person name="Sudarsanam P."/>
            <person name="Ley R."/>
            <person name="Guruge J."/>
            <person name="Turnbaugh P.J."/>
            <person name="Mahowald M."/>
            <person name="Liep D."/>
            <person name="Gordon J."/>
        </authorList>
    </citation>
    <scope>NUCLEOTIDE SEQUENCE [LARGE SCALE GENOMIC DNA]</scope>
    <source>
        <strain evidence="9 10">DSM 15981</strain>
    </source>
</reference>
<feature type="transmembrane region" description="Helical" evidence="7">
    <location>
        <begin position="189"/>
        <end position="212"/>
    </location>
</feature>
<keyword evidence="5 7" id="KW-1133">Transmembrane helix</keyword>
<evidence type="ECO:0000259" key="8">
    <source>
        <dbReference type="Pfam" id="PF03600"/>
    </source>
</evidence>
<sequence>MRLKEKTENAVCKADRRPGRRYFGVDGERMGMKRVKEFIKRETVLTAAFLLAALSMVFVSPDRAYGGYVDYQTIALLFCLMAVMAGFQKLGIFSYIGRELLGRVRTGRQAAAVLVGLCFFSSMVITNDVALITFVPFALTVLRMAGLSGLILPVVALQTIAANLGSMLTPIGNPQNLYLYGKSGLGAGAFIRLMLPYCALSLGLLGLSFLFVDNGRVRKERAGQEAEGKICRGKAGMYLVLFASCAAAVARLLPWQAVLIAVILALLVADRSVFLAVDYSLLLTFVGFFVFIGNMGRLPAFKEFLDGILFGREALTAVAASQVISNVPAALLLSGFTDRWESLIVGANLGGLGTLIASMASLISYKSIARHYPERKGRYLAMFTAANLVFLAVLLAFHRWMQGPGAGA</sequence>
<protein>
    <submittedName>
        <fullName evidence="9">Citrate transporter</fullName>
    </submittedName>
</protein>
<dbReference type="Pfam" id="PF03600">
    <property type="entry name" value="CitMHS"/>
    <property type="match status" value="1"/>
</dbReference>
<feature type="transmembrane region" description="Helical" evidence="7">
    <location>
        <begin position="314"/>
        <end position="337"/>
    </location>
</feature>
<dbReference type="AlphaFoldDB" id="C0D0Z4"/>
<feature type="transmembrane region" description="Helical" evidence="7">
    <location>
        <begin position="238"/>
        <end position="267"/>
    </location>
</feature>
<evidence type="ECO:0000256" key="3">
    <source>
        <dbReference type="ARBA" id="ARBA00022475"/>
    </source>
</evidence>
<dbReference type="PANTHER" id="PTHR43302:SF5">
    <property type="entry name" value="TRANSPORTER ARSB-RELATED"/>
    <property type="match status" value="1"/>
</dbReference>
<dbReference type="GO" id="GO:0055085">
    <property type="term" value="P:transmembrane transport"/>
    <property type="evidence" value="ECO:0007669"/>
    <property type="project" value="InterPro"/>
</dbReference>
<keyword evidence="10" id="KW-1185">Reference proteome</keyword>
<keyword evidence="3" id="KW-1003">Cell membrane</keyword>
<feature type="transmembrane region" description="Helical" evidence="7">
    <location>
        <begin position="273"/>
        <end position="293"/>
    </location>
</feature>
<evidence type="ECO:0000256" key="1">
    <source>
        <dbReference type="ARBA" id="ARBA00004651"/>
    </source>
</evidence>
<organism evidence="9 10">
    <name type="scientific">[Clostridium] asparagiforme DSM 15981</name>
    <dbReference type="NCBI Taxonomy" id="518636"/>
    <lineage>
        <taxon>Bacteria</taxon>
        <taxon>Bacillati</taxon>
        <taxon>Bacillota</taxon>
        <taxon>Clostridia</taxon>
        <taxon>Lachnospirales</taxon>
        <taxon>Lachnospiraceae</taxon>
        <taxon>Enterocloster</taxon>
    </lineage>
</organism>